<proteinExistence type="predicted"/>
<dbReference type="Proteomes" id="UP001242513">
    <property type="component" value="Chromosome"/>
</dbReference>
<evidence type="ECO:0000313" key="2">
    <source>
        <dbReference type="EMBL" id="SDA68695.1"/>
    </source>
</evidence>
<organism evidence="3 5">
    <name type="scientific">Lactobacillus kefiranofaciens</name>
    <dbReference type="NCBI Taxonomy" id="267818"/>
    <lineage>
        <taxon>Bacteria</taxon>
        <taxon>Bacillati</taxon>
        <taxon>Bacillota</taxon>
        <taxon>Bacilli</taxon>
        <taxon>Lactobacillales</taxon>
        <taxon>Lactobacillaceae</taxon>
        <taxon>Lactobacillus</taxon>
    </lineage>
</organism>
<sequence>MLNKNIVNAVIKSVVVLGLALLCVLAVQSNNTQQVEAASSDNYKTVYENINGGAGLFKNPFIRLNQNRPSKVVKARHFKITMRIVADNGMVWYRTTSKLWIPSDFTNRPKSISHSQLKKNATKKFGWLTIGNTTYILRKATIKHQTYYYAVKRVGQLIKSSSQNCFLFCPFYEIFDYVYFAIY</sequence>
<reference evidence="2 4" key="1">
    <citation type="submission" date="2016-10" db="EMBL/GenBank/DDBJ databases">
        <authorList>
            <person name="Varghese N."/>
            <person name="Submissions S."/>
        </authorList>
    </citation>
    <scope>NUCLEOTIDE SEQUENCE [LARGE SCALE GENOMIC DNA]</scope>
    <source>
        <strain evidence="2 4">ATCC 43761</strain>
    </source>
</reference>
<dbReference type="EMBL" id="FMXC01000042">
    <property type="protein sequence ID" value="SDA68695.1"/>
    <property type="molecule type" value="Genomic_DNA"/>
</dbReference>
<accession>A0AAX3UE47</accession>
<dbReference type="AlphaFoldDB" id="A0AAX3UE47"/>
<reference evidence="3" key="2">
    <citation type="journal article" date="2022" name="Food Funct.">
        <title>Lactobacillus kefiranofaciens ZW18 from Kefir enhances the anti-tumor effect of anti-programmed cell death 1 (PD-1) immunotherapy by modulating the gut microbiota.</title>
        <authorList>
            <person name="Zhao J."/>
            <person name="Wang Y."/>
            <person name="Wang J."/>
            <person name="Lv M."/>
            <person name="Zhou C."/>
            <person name="Jia L."/>
            <person name="Geng W."/>
        </authorList>
    </citation>
    <scope>NUCLEOTIDE SEQUENCE</scope>
    <source>
        <strain evidence="3">ZW18</strain>
    </source>
</reference>
<feature type="signal peptide" evidence="1">
    <location>
        <begin position="1"/>
        <end position="29"/>
    </location>
</feature>
<feature type="chain" id="PRO_5043365594" description="Surface layer protein A domain-containing protein" evidence="1">
    <location>
        <begin position="30"/>
        <end position="183"/>
    </location>
</feature>
<gene>
    <name evidence="3" type="ORF">QEJ78_11425</name>
    <name evidence="2" type="ORF">SAMN02983011_02154</name>
</gene>
<dbReference type="RefSeq" id="WP_013851250.1">
    <property type="nucleotide sequence ID" value="NZ_CP123735.1"/>
</dbReference>
<evidence type="ECO:0000313" key="4">
    <source>
        <dbReference type="Proteomes" id="UP000181860"/>
    </source>
</evidence>
<evidence type="ECO:0000313" key="3">
    <source>
        <dbReference type="EMBL" id="WGO85894.1"/>
    </source>
</evidence>
<evidence type="ECO:0008006" key="6">
    <source>
        <dbReference type="Google" id="ProtNLM"/>
    </source>
</evidence>
<dbReference type="Proteomes" id="UP000181860">
    <property type="component" value="Unassembled WGS sequence"/>
</dbReference>
<reference evidence="3" key="3">
    <citation type="submission" date="2023-04" db="EMBL/GenBank/DDBJ databases">
        <authorList>
            <person name="Wang Y."/>
        </authorList>
    </citation>
    <scope>NUCLEOTIDE SEQUENCE</scope>
    <source>
        <strain evidence="3">ZW18</strain>
    </source>
</reference>
<name>A0AAX3UE47_9LACO</name>
<protein>
    <recommendedName>
        <fullName evidence="6">Surface layer protein A domain-containing protein</fullName>
    </recommendedName>
</protein>
<evidence type="ECO:0000256" key="1">
    <source>
        <dbReference type="SAM" id="SignalP"/>
    </source>
</evidence>
<dbReference type="EMBL" id="CP123735">
    <property type="protein sequence ID" value="WGO85894.1"/>
    <property type="molecule type" value="Genomic_DNA"/>
</dbReference>
<keyword evidence="1" id="KW-0732">Signal</keyword>
<keyword evidence="4" id="KW-1185">Reference proteome</keyword>
<evidence type="ECO:0000313" key="5">
    <source>
        <dbReference type="Proteomes" id="UP001242513"/>
    </source>
</evidence>